<evidence type="ECO:0000256" key="4">
    <source>
        <dbReference type="ARBA" id="ARBA00022692"/>
    </source>
</evidence>
<sequence>MLVEEANFAFIIGILFILACLTEKMGLSAIVGAFLFGISISMIPRFKTETMSYRINGISNGFFVPFFFLNIGLLFDVKAMGNVGLFGVVLALSTNISQIMGGFIGGKISRFNLKDSLIIGIALVPKNELTLIIASVGLNMGILTKDIFSAIVLVVIVSVLITPLMLRFAIRDKEVIDE</sequence>
<reference evidence="13" key="1">
    <citation type="submission" date="2017-09" db="EMBL/GenBank/DDBJ databases">
        <title>Depth-based differentiation of microbial function through sediment-hosted aquifers and enrichment of novel symbionts in the deep terrestrial subsurface.</title>
        <authorList>
            <person name="Probst A.J."/>
            <person name="Ladd B."/>
            <person name="Jarett J.K."/>
            <person name="Geller-Mcgrath D.E."/>
            <person name="Sieber C.M.K."/>
            <person name="Emerson J.B."/>
            <person name="Anantharaman K."/>
            <person name="Thomas B.C."/>
            <person name="Malmstrom R."/>
            <person name="Stieglmeier M."/>
            <person name="Klingl A."/>
            <person name="Woyke T."/>
            <person name="Ryan C.M."/>
            <person name="Banfield J.F."/>
        </authorList>
    </citation>
    <scope>NUCLEOTIDE SEQUENCE [LARGE SCALE GENOMIC DNA]</scope>
</reference>
<dbReference type="AlphaFoldDB" id="A0A2M8AVR3"/>
<evidence type="ECO:0000256" key="1">
    <source>
        <dbReference type="ARBA" id="ARBA00004141"/>
    </source>
</evidence>
<dbReference type="GO" id="GO:1902600">
    <property type="term" value="P:proton transmembrane transport"/>
    <property type="evidence" value="ECO:0007669"/>
    <property type="project" value="InterPro"/>
</dbReference>
<gene>
    <name evidence="12" type="ORF">CO110_01555</name>
</gene>
<evidence type="ECO:0000256" key="3">
    <source>
        <dbReference type="ARBA" id="ARBA00022449"/>
    </source>
</evidence>
<feature type="transmembrane region" description="Helical" evidence="10">
    <location>
        <begin position="147"/>
        <end position="166"/>
    </location>
</feature>
<dbReference type="Proteomes" id="UP000231366">
    <property type="component" value="Unassembled WGS sequence"/>
</dbReference>
<accession>A0A2M8AVR3</accession>
<evidence type="ECO:0000256" key="6">
    <source>
        <dbReference type="ARBA" id="ARBA00023053"/>
    </source>
</evidence>
<keyword evidence="5 10" id="KW-1133">Transmembrane helix</keyword>
<evidence type="ECO:0000256" key="7">
    <source>
        <dbReference type="ARBA" id="ARBA00023065"/>
    </source>
</evidence>
<comment type="caution">
    <text evidence="12">The sequence shown here is derived from an EMBL/GenBank/DDBJ whole genome shotgun (WGS) entry which is preliminary data.</text>
</comment>
<dbReference type="GO" id="GO:0015297">
    <property type="term" value="F:antiporter activity"/>
    <property type="evidence" value="ECO:0007669"/>
    <property type="project" value="UniProtKB-KW"/>
</dbReference>
<evidence type="ECO:0000313" key="12">
    <source>
        <dbReference type="EMBL" id="PJB30252.1"/>
    </source>
</evidence>
<keyword evidence="3" id="KW-0050">Antiport</keyword>
<proteinExistence type="predicted"/>
<keyword evidence="6" id="KW-0915">Sodium</keyword>
<evidence type="ECO:0000259" key="11">
    <source>
        <dbReference type="Pfam" id="PF00999"/>
    </source>
</evidence>
<feature type="transmembrane region" description="Helical" evidence="10">
    <location>
        <begin position="83"/>
        <end position="105"/>
    </location>
</feature>
<feature type="transmembrane region" description="Helical" evidence="10">
    <location>
        <begin position="117"/>
        <end position="141"/>
    </location>
</feature>
<feature type="transmembrane region" description="Helical" evidence="10">
    <location>
        <begin position="57"/>
        <end position="77"/>
    </location>
</feature>
<keyword evidence="2" id="KW-0813">Transport</keyword>
<protein>
    <recommendedName>
        <fullName evidence="11">Cation/H+ exchanger transmembrane domain-containing protein</fullName>
    </recommendedName>
</protein>
<dbReference type="InterPro" id="IPR038770">
    <property type="entry name" value="Na+/solute_symporter_sf"/>
</dbReference>
<keyword evidence="4 10" id="KW-0812">Transmembrane</keyword>
<dbReference type="PANTHER" id="PTHR43562:SF3">
    <property type="entry name" value="SODIUM ION_PROTON EXCHANGER (EUROFUNG)"/>
    <property type="match status" value="1"/>
</dbReference>
<organism evidence="12 13">
    <name type="scientific">Candidatus Desantisbacteria bacterium CG_4_9_14_3_um_filter_40_11</name>
    <dbReference type="NCBI Taxonomy" id="1974546"/>
    <lineage>
        <taxon>Bacteria</taxon>
        <taxon>Candidatus Desantisiibacteriota</taxon>
    </lineage>
</organism>
<dbReference type="EMBL" id="PFUI01000044">
    <property type="protein sequence ID" value="PJB30252.1"/>
    <property type="molecule type" value="Genomic_DNA"/>
</dbReference>
<evidence type="ECO:0000256" key="10">
    <source>
        <dbReference type="SAM" id="Phobius"/>
    </source>
</evidence>
<keyword evidence="9" id="KW-0739">Sodium transport</keyword>
<comment type="subcellular location">
    <subcellularLocation>
        <location evidence="1">Membrane</location>
        <topology evidence="1">Multi-pass membrane protein</topology>
    </subcellularLocation>
</comment>
<evidence type="ECO:0000256" key="8">
    <source>
        <dbReference type="ARBA" id="ARBA00023136"/>
    </source>
</evidence>
<keyword evidence="7" id="KW-0406">Ion transport</keyword>
<dbReference type="Pfam" id="PF00999">
    <property type="entry name" value="Na_H_Exchanger"/>
    <property type="match status" value="1"/>
</dbReference>
<feature type="domain" description="Cation/H+ exchanger transmembrane" evidence="11">
    <location>
        <begin position="4"/>
        <end position="168"/>
    </location>
</feature>
<evidence type="ECO:0000256" key="9">
    <source>
        <dbReference type="ARBA" id="ARBA00023201"/>
    </source>
</evidence>
<evidence type="ECO:0000313" key="13">
    <source>
        <dbReference type="Proteomes" id="UP000231366"/>
    </source>
</evidence>
<evidence type="ECO:0000256" key="5">
    <source>
        <dbReference type="ARBA" id="ARBA00022989"/>
    </source>
</evidence>
<dbReference type="GO" id="GO:0006814">
    <property type="term" value="P:sodium ion transport"/>
    <property type="evidence" value="ECO:0007669"/>
    <property type="project" value="UniProtKB-KW"/>
</dbReference>
<dbReference type="InterPro" id="IPR006153">
    <property type="entry name" value="Cation/H_exchanger_TM"/>
</dbReference>
<keyword evidence="8 10" id="KW-0472">Membrane</keyword>
<dbReference type="Gene3D" id="1.20.1530.20">
    <property type="match status" value="1"/>
</dbReference>
<dbReference type="PANTHER" id="PTHR43562">
    <property type="entry name" value="NAPA-TYPE SODIUM/HYDROGEN ANTIPORTER"/>
    <property type="match status" value="1"/>
</dbReference>
<feature type="transmembrane region" description="Helical" evidence="10">
    <location>
        <begin position="6"/>
        <end position="36"/>
    </location>
</feature>
<name>A0A2M8AVR3_9BACT</name>
<evidence type="ECO:0000256" key="2">
    <source>
        <dbReference type="ARBA" id="ARBA00022448"/>
    </source>
</evidence>
<dbReference type="GO" id="GO:0016020">
    <property type="term" value="C:membrane"/>
    <property type="evidence" value="ECO:0007669"/>
    <property type="project" value="UniProtKB-SubCell"/>
</dbReference>